<evidence type="ECO:0000313" key="6">
    <source>
        <dbReference type="EMBL" id="QBK90366.1"/>
    </source>
</evidence>
<evidence type="ECO:0000259" key="5">
    <source>
        <dbReference type="PROSITE" id="PS51133"/>
    </source>
</evidence>
<dbReference type="PROSITE" id="PS51133">
    <property type="entry name" value="ZF_TFIIS_2"/>
    <property type="match status" value="1"/>
</dbReference>
<keyword evidence="1" id="KW-0479">Metal-binding</keyword>
<keyword evidence="2 4" id="KW-0863">Zinc-finger</keyword>
<feature type="domain" description="TFIIS-type" evidence="5">
    <location>
        <begin position="94"/>
        <end position="134"/>
    </location>
</feature>
<organism evidence="6">
    <name type="scientific">Pithovirus LCPAC103</name>
    <dbReference type="NCBI Taxonomy" id="2506588"/>
    <lineage>
        <taxon>Viruses</taxon>
        <taxon>Pithoviruses</taxon>
    </lineage>
</organism>
<dbReference type="GO" id="GO:0003676">
    <property type="term" value="F:nucleic acid binding"/>
    <property type="evidence" value="ECO:0007669"/>
    <property type="project" value="InterPro"/>
</dbReference>
<dbReference type="InterPro" id="IPR001222">
    <property type="entry name" value="Znf_TFIIS"/>
</dbReference>
<evidence type="ECO:0000256" key="2">
    <source>
        <dbReference type="ARBA" id="ARBA00022771"/>
    </source>
</evidence>
<proteinExistence type="predicted"/>
<protein>
    <submittedName>
        <fullName evidence="6">Transcription factor S-II</fullName>
    </submittedName>
</protein>
<evidence type="ECO:0000256" key="3">
    <source>
        <dbReference type="ARBA" id="ARBA00022833"/>
    </source>
</evidence>
<name>A0A481Z446_9VIRU</name>
<dbReference type="GO" id="GO:0006351">
    <property type="term" value="P:DNA-templated transcription"/>
    <property type="evidence" value="ECO:0007669"/>
    <property type="project" value="InterPro"/>
</dbReference>
<keyword evidence="3" id="KW-0862">Zinc</keyword>
<dbReference type="SMART" id="SM00440">
    <property type="entry name" value="ZnF_C2C2"/>
    <property type="match status" value="1"/>
</dbReference>
<accession>A0A481Z446</accession>
<reference evidence="6" key="1">
    <citation type="journal article" date="2019" name="MBio">
        <title>Virus Genomes from Deep Sea Sediments Expand the Ocean Megavirome and Support Independent Origins of Viral Gigantism.</title>
        <authorList>
            <person name="Backstrom D."/>
            <person name="Yutin N."/>
            <person name="Jorgensen S.L."/>
            <person name="Dharamshi J."/>
            <person name="Homa F."/>
            <person name="Zaremba-Niedwiedzka K."/>
            <person name="Spang A."/>
            <person name="Wolf Y.I."/>
            <person name="Koonin E.V."/>
            <person name="Ettema T.J."/>
        </authorList>
    </citation>
    <scope>NUCLEOTIDE SEQUENCE</scope>
</reference>
<dbReference type="EMBL" id="MK500479">
    <property type="protein sequence ID" value="QBK90366.1"/>
    <property type="molecule type" value="Genomic_DNA"/>
</dbReference>
<dbReference type="GO" id="GO:0008270">
    <property type="term" value="F:zinc ion binding"/>
    <property type="evidence" value="ECO:0007669"/>
    <property type="project" value="UniProtKB-KW"/>
</dbReference>
<dbReference type="Pfam" id="PF01096">
    <property type="entry name" value="Zn_ribbon_TFIIS"/>
    <property type="match status" value="1"/>
</dbReference>
<dbReference type="Gene3D" id="2.20.25.10">
    <property type="match status" value="1"/>
</dbReference>
<gene>
    <name evidence="6" type="ORF">LCPAC103_00470</name>
</gene>
<dbReference type="SUPFAM" id="SSF57783">
    <property type="entry name" value="Zinc beta-ribbon"/>
    <property type="match status" value="1"/>
</dbReference>
<evidence type="ECO:0000256" key="1">
    <source>
        <dbReference type="ARBA" id="ARBA00022723"/>
    </source>
</evidence>
<evidence type="ECO:0000256" key="4">
    <source>
        <dbReference type="PROSITE-ProRule" id="PRU00472"/>
    </source>
</evidence>
<sequence>MEVSFRIAGHLVLLSKLEDYLKYELSVAFPSLFPDLSIDPTLKATAGVLSEILSHDWQSQRQLLFMLPTMKLLHDNMVLSAARYLENKMVIEELSIPCRKCGDKKVSAASRQTRSADEQTTTFFACFGCGETWREG</sequence>